<keyword evidence="3" id="KW-1185">Reference proteome</keyword>
<protein>
    <submittedName>
        <fullName evidence="2">Uncharacterized protein</fullName>
    </submittedName>
</protein>
<accession>A0A2T7PH65</accession>
<proteinExistence type="predicted"/>
<gene>
    <name evidence="2" type="ORF">C0Q70_08210</name>
</gene>
<evidence type="ECO:0000313" key="2">
    <source>
        <dbReference type="EMBL" id="PVD32764.1"/>
    </source>
</evidence>
<reference evidence="2 3" key="1">
    <citation type="submission" date="2018-04" db="EMBL/GenBank/DDBJ databases">
        <title>The genome of golden apple snail Pomacea canaliculata provides insight into stress tolerance and invasive adaptation.</title>
        <authorList>
            <person name="Liu C."/>
            <person name="Liu B."/>
            <person name="Ren Y."/>
            <person name="Zhang Y."/>
            <person name="Wang H."/>
            <person name="Li S."/>
            <person name="Jiang F."/>
            <person name="Yin L."/>
            <person name="Zhang G."/>
            <person name="Qian W."/>
            <person name="Fan W."/>
        </authorList>
    </citation>
    <scope>NUCLEOTIDE SEQUENCE [LARGE SCALE GENOMIC DNA]</scope>
    <source>
        <strain evidence="2">SZHN2017</strain>
        <tissue evidence="2">Muscle</tissue>
    </source>
</reference>
<evidence type="ECO:0000313" key="3">
    <source>
        <dbReference type="Proteomes" id="UP000245119"/>
    </source>
</evidence>
<dbReference type="EMBL" id="PZQS01000004">
    <property type="protein sequence ID" value="PVD32764.1"/>
    <property type="molecule type" value="Genomic_DNA"/>
</dbReference>
<dbReference type="AlphaFoldDB" id="A0A2T7PH65"/>
<dbReference type="Proteomes" id="UP000245119">
    <property type="component" value="Linkage Group LG4"/>
</dbReference>
<feature type="region of interest" description="Disordered" evidence="1">
    <location>
        <begin position="1"/>
        <end position="90"/>
    </location>
</feature>
<sequence>MSLSLPKRAPVGRRLRWSREGARYAGRVVPRPRPNPLLADNSQARKSEKGQNSHKGDNAGPAPKLGSTPTGRRGLTHRDAAFDQAPGPLA</sequence>
<feature type="compositionally biased region" description="Basic and acidic residues" evidence="1">
    <location>
        <begin position="43"/>
        <end position="57"/>
    </location>
</feature>
<comment type="caution">
    <text evidence="2">The sequence shown here is derived from an EMBL/GenBank/DDBJ whole genome shotgun (WGS) entry which is preliminary data.</text>
</comment>
<evidence type="ECO:0000256" key="1">
    <source>
        <dbReference type="SAM" id="MobiDB-lite"/>
    </source>
</evidence>
<organism evidence="2 3">
    <name type="scientific">Pomacea canaliculata</name>
    <name type="common">Golden apple snail</name>
    <dbReference type="NCBI Taxonomy" id="400727"/>
    <lineage>
        <taxon>Eukaryota</taxon>
        <taxon>Metazoa</taxon>
        <taxon>Spiralia</taxon>
        <taxon>Lophotrochozoa</taxon>
        <taxon>Mollusca</taxon>
        <taxon>Gastropoda</taxon>
        <taxon>Caenogastropoda</taxon>
        <taxon>Architaenioglossa</taxon>
        <taxon>Ampullarioidea</taxon>
        <taxon>Ampullariidae</taxon>
        <taxon>Pomacea</taxon>
    </lineage>
</organism>
<name>A0A2T7PH65_POMCA</name>